<dbReference type="InterPro" id="IPR006680">
    <property type="entry name" value="Amidohydro-rel"/>
</dbReference>
<evidence type="ECO:0000313" key="3">
    <source>
        <dbReference type="EMBL" id="MCU7378436.1"/>
    </source>
</evidence>
<name>A0A9J6QSH3_9FIRM</name>
<evidence type="ECO:0000313" key="4">
    <source>
        <dbReference type="Proteomes" id="UP001065549"/>
    </source>
</evidence>
<proteinExistence type="predicted"/>
<dbReference type="Pfam" id="PF04909">
    <property type="entry name" value="Amidohydro_2"/>
    <property type="match status" value="1"/>
</dbReference>
<dbReference type="PANTHER" id="PTHR21240:SF28">
    <property type="entry name" value="ISO-OROTATE DECARBOXYLASE (EUROFUNG)"/>
    <property type="match status" value="1"/>
</dbReference>
<dbReference type="GO" id="GO:0019748">
    <property type="term" value="P:secondary metabolic process"/>
    <property type="evidence" value="ECO:0007669"/>
    <property type="project" value="TreeGrafter"/>
</dbReference>
<sequence>MRRIIDTHMHMGDIYHENLNVVFKKPFQYDYRPYPDVFEDLGEIGYSKPLVVPDEKRHNQLIDAAQNHDWERGGLQAAISAMEYSGITYAVNLPILPGHGFEDALAITKLYPNILCFTCPDFELPVEEMVKKLKKDIVRGAKGLKLHPIINNISPRDERLHAAMEVFGDLGLPITSHCGINDYYKKDSPHFKKTNKEYGALYYVLEWIEKYPDFIFIPAHCGGFSGGEMDELSNAVKTHGWKNVYVETSMRGREDIEKMIDLFGEDKVMFGTDNPSTPYYYSLECVLEATKHDPELQEKVLYRNAAKLLYL</sequence>
<dbReference type="PANTHER" id="PTHR21240">
    <property type="entry name" value="2-AMINO-3-CARBOXYLMUCONATE-6-SEMIALDEHYDE DECARBOXYLASE"/>
    <property type="match status" value="1"/>
</dbReference>
<keyword evidence="4" id="KW-1185">Reference proteome</keyword>
<dbReference type="RefSeq" id="WP_148396504.1">
    <property type="nucleotide sequence ID" value="NZ_JAOSHN010000003.1"/>
</dbReference>
<accession>A0A9J6QSH3</accession>
<reference evidence="3" key="1">
    <citation type="submission" date="2022-09" db="EMBL/GenBank/DDBJ databases">
        <title>Culturomic study of gut microbiota in children with autism spectrum disorder.</title>
        <authorList>
            <person name="Efimov B.A."/>
            <person name="Chaplin A.V."/>
            <person name="Sokolova S.R."/>
            <person name="Pikina A.P."/>
            <person name="Korzhanova M."/>
            <person name="Belova V."/>
            <person name="Korostin D."/>
        </authorList>
    </citation>
    <scope>NUCLEOTIDE SEQUENCE</scope>
    <source>
        <strain evidence="3">ASD5510</strain>
    </source>
</reference>
<dbReference type="GO" id="GO:0016831">
    <property type="term" value="F:carboxy-lyase activity"/>
    <property type="evidence" value="ECO:0007669"/>
    <property type="project" value="InterPro"/>
</dbReference>
<dbReference type="InterPro" id="IPR032466">
    <property type="entry name" value="Metal_Hydrolase"/>
</dbReference>
<evidence type="ECO:0000256" key="1">
    <source>
        <dbReference type="ARBA" id="ARBA00023239"/>
    </source>
</evidence>
<dbReference type="InterPro" id="IPR032465">
    <property type="entry name" value="ACMSD"/>
</dbReference>
<evidence type="ECO:0000259" key="2">
    <source>
        <dbReference type="Pfam" id="PF04909"/>
    </source>
</evidence>
<gene>
    <name evidence="3" type="ORF">OBO34_08705</name>
</gene>
<dbReference type="Gene3D" id="3.20.20.140">
    <property type="entry name" value="Metal-dependent hydrolases"/>
    <property type="match status" value="1"/>
</dbReference>
<protein>
    <submittedName>
        <fullName evidence="3">Amidohydrolase family protein</fullName>
    </submittedName>
</protein>
<dbReference type="SUPFAM" id="SSF51556">
    <property type="entry name" value="Metallo-dependent hydrolases"/>
    <property type="match status" value="1"/>
</dbReference>
<comment type="caution">
    <text evidence="3">The sequence shown here is derived from an EMBL/GenBank/DDBJ whole genome shotgun (WGS) entry which is preliminary data.</text>
</comment>
<organism evidence="3 4">
    <name type="scientific">Hominibacterium faecale</name>
    <dbReference type="NCBI Taxonomy" id="2839743"/>
    <lineage>
        <taxon>Bacteria</taxon>
        <taxon>Bacillati</taxon>
        <taxon>Bacillota</taxon>
        <taxon>Clostridia</taxon>
        <taxon>Peptostreptococcales</taxon>
        <taxon>Anaerovoracaceae</taxon>
        <taxon>Hominibacterium</taxon>
    </lineage>
</organism>
<dbReference type="GO" id="GO:0005737">
    <property type="term" value="C:cytoplasm"/>
    <property type="evidence" value="ECO:0007669"/>
    <property type="project" value="TreeGrafter"/>
</dbReference>
<dbReference type="GO" id="GO:0016787">
    <property type="term" value="F:hydrolase activity"/>
    <property type="evidence" value="ECO:0007669"/>
    <property type="project" value="InterPro"/>
</dbReference>
<dbReference type="Proteomes" id="UP001065549">
    <property type="component" value="Unassembled WGS sequence"/>
</dbReference>
<dbReference type="CDD" id="cd01292">
    <property type="entry name" value="metallo-dependent_hydrolases"/>
    <property type="match status" value="1"/>
</dbReference>
<dbReference type="EMBL" id="JAOSHN010000003">
    <property type="protein sequence ID" value="MCU7378436.1"/>
    <property type="molecule type" value="Genomic_DNA"/>
</dbReference>
<feature type="domain" description="Amidohydrolase-related" evidence="2">
    <location>
        <begin position="123"/>
        <end position="309"/>
    </location>
</feature>
<keyword evidence="1" id="KW-0456">Lyase</keyword>
<dbReference type="AlphaFoldDB" id="A0A9J6QSH3"/>